<feature type="region of interest" description="Disordered" evidence="1">
    <location>
        <begin position="220"/>
        <end position="278"/>
    </location>
</feature>
<evidence type="ECO:0000313" key="3">
    <source>
        <dbReference type="EMBL" id="KAK9695032.1"/>
    </source>
</evidence>
<comment type="caution">
    <text evidence="3">The sequence shown here is derived from an EMBL/GenBank/DDBJ whole genome shotgun (WGS) entry which is preliminary data.</text>
</comment>
<dbReference type="EMBL" id="JASJQH010008130">
    <property type="protein sequence ID" value="KAK9695032.1"/>
    <property type="molecule type" value="Genomic_DNA"/>
</dbReference>
<feature type="compositionally biased region" description="Polar residues" evidence="1">
    <location>
        <begin position="157"/>
        <end position="173"/>
    </location>
</feature>
<feature type="compositionally biased region" description="Polar residues" evidence="1">
    <location>
        <begin position="129"/>
        <end position="138"/>
    </location>
</feature>
<gene>
    <name evidence="3" type="ORF">K7432_013181</name>
</gene>
<keyword evidence="4" id="KW-1185">Reference proteome</keyword>
<proteinExistence type="predicted"/>
<feature type="compositionally biased region" description="Polar residues" evidence="1">
    <location>
        <begin position="232"/>
        <end position="243"/>
    </location>
</feature>
<keyword evidence="2" id="KW-0812">Transmembrane</keyword>
<organism evidence="3 4">
    <name type="scientific">Basidiobolus ranarum</name>
    <dbReference type="NCBI Taxonomy" id="34480"/>
    <lineage>
        <taxon>Eukaryota</taxon>
        <taxon>Fungi</taxon>
        <taxon>Fungi incertae sedis</taxon>
        <taxon>Zoopagomycota</taxon>
        <taxon>Entomophthoromycotina</taxon>
        <taxon>Basidiobolomycetes</taxon>
        <taxon>Basidiobolales</taxon>
        <taxon>Basidiobolaceae</taxon>
        <taxon>Basidiobolus</taxon>
    </lineage>
</organism>
<feature type="transmembrane region" description="Helical" evidence="2">
    <location>
        <begin position="20"/>
        <end position="39"/>
    </location>
</feature>
<feature type="compositionally biased region" description="Basic residues" evidence="1">
    <location>
        <begin position="251"/>
        <end position="260"/>
    </location>
</feature>
<feature type="compositionally biased region" description="Polar residues" evidence="1">
    <location>
        <begin position="261"/>
        <end position="276"/>
    </location>
</feature>
<feature type="compositionally biased region" description="Polar residues" evidence="1">
    <location>
        <begin position="363"/>
        <end position="393"/>
    </location>
</feature>
<feature type="region of interest" description="Disordered" evidence="1">
    <location>
        <begin position="129"/>
        <end position="204"/>
    </location>
</feature>
<sequence>MVVNSLVKFGFSYSNEIPTFLMLITVTSVLVCIGLVIKLSKVNSNVLRRVTWSFSPTTSKPILPSTLSTLRETGLPTLCTNQMPLENSLSNISEKRLDYKVSDAKVAIDKTLGLSEVKKIGETANISPRKTSLTQAVPSNEIKSKKDKPQHVELSKLTDSSATNSQELNSISTEESHPEGTSAKSKSSLDTEMDHNSHRIVDTSIVSPADDKDFIAIEKRRRRKNKKVKNLANGSPQTITQSDNKVEIPKHSKQIRRRQKTSSAESSPHQSPTSSPKVAKLISFKQSPDNTASCQSRAPPAIPANNVNASMVTNTRRPHSVNPPPRATFINMGYDFQQWYSPFASGFHVDVSDRRLDQRESLPISSNRPNPNFSVAKQASQLPQRNNFRSDSYSRYIPQGQQFSLFERGF</sequence>
<accession>A0ABR2VR82</accession>
<name>A0ABR2VR82_9FUNG</name>
<evidence type="ECO:0000313" key="4">
    <source>
        <dbReference type="Proteomes" id="UP001479436"/>
    </source>
</evidence>
<keyword evidence="2" id="KW-0472">Membrane</keyword>
<keyword evidence="2" id="KW-1133">Transmembrane helix</keyword>
<feature type="compositionally biased region" description="Basic and acidic residues" evidence="1">
    <location>
        <begin position="142"/>
        <end position="156"/>
    </location>
</feature>
<evidence type="ECO:0000256" key="2">
    <source>
        <dbReference type="SAM" id="Phobius"/>
    </source>
</evidence>
<evidence type="ECO:0000256" key="1">
    <source>
        <dbReference type="SAM" id="MobiDB-lite"/>
    </source>
</evidence>
<dbReference type="Proteomes" id="UP001479436">
    <property type="component" value="Unassembled WGS sequence"/>
</dbReference>
<feature type="compositionally biased region" description="Basic and acidic residues" evidence="1">
    <location>
        <begin position="187"/>
        <end position="201"/>
    </location>
</feature>
<feature type="region of interest" description="Disordered" evidence="1">
    <location>
        <begin position="361"/>
        <end position="393"/>
    </location>
</feature>
<feature type="compositionally biased region" description="Basic residues" evidence="1">
    <location>
        <begin position="220"/>
        <end position="229"/>
    </location>
</feature>
<protein>
    <submittedName>
        <fullName evidence="3">Uncharacterized protein</fullName>
    </submittedName>
</protein>
<reference evidence="3 4" key="1">
    <citation type="submission" date="2023-04" db="EMBL/GenBank/DDBJ databases">
        <title>Genome of Basidiobolus ranarum AG-B5.</title>
        <authorList>
            <person name="Stajich J.E."/>
            <person name="Carter-House D."/>
            <person name="Gryganskyi A."/>
        </authorList>
    </citation>
    <scope>NUCLEOTIDE SEQUENCE [LARGE SCALE GENOMIC DNA]</scope>
    <source>
        <strain evidence="3 4">AG-B5</strain>
    </source>
</reference>